<dbReference type="InterPro" id="IPR019756">
    <property type="entry name" value="Pept_S26A_signal_pept_1_Ser-AS"/>
</dbReference>
<dbReference type="AlphaFoldDB" id="A0A1D8PN24"/>
<reference evidence="15 16" key="2">
    <citation type="journal article" date="2007" name="Genome Biol.">
        <title>Assembly of the Candida albicans genome into sixteen supercontigs aligned on the eight chromosomes.</title>
        <authorList>
            <person name="van het Hoog M."/>
            <person name="Rast T.J."/>
            <person name="Martchenko M."/>
            <person name="Grindle S."/>
            <person name="Dignard D."/>
            <person name="Hogues H."/>
            <person name="Cuomo C."/>
            <person name="Berriman M."/>
            <person name="Scherer S."/>
            <person name="Magee B.B."/>
            <person name="Whiteway M."/>
            <person name="Chibana H."/>
            <person name="Nantel A."/>
            <person name="Magee P.T."/>
        </authorList>
    </citation>
    <scope>GENOME REANNOTATION</scope>
    <source>
        <strain evidence="16">SC5314 / ATCC MYA-2876</strain>
    </source>
</reference>
<evidence type="ECO:0000313" key="16">
    <source>
        <dbReference type="Proteomes" id="UP000000559"/>
    </source>
</evidence>
<dbReference type="GO" id="GO:0006627">
    <property type="term" value="P:protein processing involved in protein targeting to mitochondrion"/>
    <property type="evidence" value="ECO:0000318"/>
    <property type="project" value="GO_Central"/>
</dbReference>
<dbReference type="InterPro" id="IPR019533">
    <property type="entry name" value="Peptidase_S26"/>
</dbReference>
<dbReference type="InterPro" id="IPR019758">
    <property type="entry name" value="Pept_S26A_signal_pept_1_CS"/>
</dbReference>
<dbReference type="EC" id="3.4.21.-" evidence="11"/>
<dbReference type="NCBIfam" id="TIGR02227">
    <property type="entry name" value="sigpep_I_bact"/>
    <property type="match status" value="1"/>
</dbReference>
<keyword evidence="7" id="KW-1133">Transmembrane helix</keyword>
<protein>
    <recommendedName>
        <fullName evidence="11">Mitochondrial inner membrane protease subunit</fullName>
        <ecNumber evidence="11">3.4.21.-</ecNumber>
    </recommendedName>
</protein>
<dbReference type="PROSITE" id="PS00761">
    <property type="entry name" value="SPASE_I_3"/>
    <property type="match status" value="1"/>
</dbReference>
<accession>A0A1D8PN24</accession>
<keyword evidence="4" id="KW-0812">Transmembrane</keyword>
<dbReference type="PANTHER" id="PTHR46041:SF2">
    <property type="entry name" value="MITOCHONDRIAL INNER MEMBRANE PROTEASE SUBUNIT 2"/>
    <property type="match status" value="1"/>
</dbReference>
<dbReference type="OrthoDB" id="9996127at2759"/>
<dbReference type="SMR" id="A0A1D8PN24"/>
<evidence type="ECO:0000256" key="6">
    <source>
        <dbReference type="ARBA" id="ARBA00022801"/>
    </source>
</evidence>
<dbReference type="SUPFAM" id="SSF51306">
    <property type="entry name" value="LexA/Signal peptidase"/>
    <property type="match status" value="1"/>
</dbReference>
<feature type="active site" evidence="10">
    <location>
        <position position="87"/>
    </location>
</feature>
<dbReference type="PANTHER" id="PTHR46041">
    <property type="entry name" value="MITOCHONDRIAL INNER MEMBRANE PROTEASE SUBUNIT 2"/>
    <property type="match status" value="1"/>
</dbReference>
<dbReference type="RefSeq" id="XP_715743.2">
    <property type="nucleotide sequence ID" value="XM_710650.2"/>
</dbReference>
<dbReference type="STRING" id="237561.A0A1D8PN24"/>
<dbReference type="GeneID" id="3642636"/>
<reference evidence="15 16" key="1">
    <citation type="journal article" date="2004" name="Proc. Natl. Acad. Sci. U.S.A.">
        <title>The diploid genome sequence of Candida albicans.</title>
        <authorList>
            <person name="Jones T."/>
            <person name="Federspiel N.A."/>
            <person name="Chibana H."/>
            <person name="Dungan J."/>
            <person name="Kalman S."/>
            <person name="Magee B.B."/>
            <person name="Newport G."/>
            <person name="Thorstenson Y.R."/>
            <person name="Agabian N."/>
            <person name="Magee P.T."/>
            <person name="Davis R.W."/>
            <person name="Scherer S."/>
        </authorList>
    </citation>
    <scope>NUCLEOTIDE SEQUENCE [LARGE SCALE GENOMIC DNA]</scope>
    <source>
        <strain evidence="16">SC5314 / ATCC MYA-2876</strain>
    </source>
</reference>
<evidence type="ECO:0000256" key="9">
    <source>
        <dbReference type="ARBA" id="ARBA00023136"/>
    </source>
</evidence>
<dbReference type="FunFam" id="2.10.109.10:FF:000005">
    <property type="entry name" value="Mitochondrial inner membrane protease subunit"/>
    <property type="match status" value="1"/>
</dbReference>
<dbReference type="Proteomes" id="UP000000559">
    <property type="component" value="Chromosome 5"/>
</dbReference>
<keyword evidence="8 11" id="KW-0496">Mitochondrion</keyword>
<dbReference type="CGD" id="CAL0000193849">
    <property type="gene designation" value="IMP2"/>
</dbReference>
<organism evidence="15 16">
    <name type="scientific">Candida albicans (strain SC5314 / ATCC MYA-2876)</name>
    <name type="common">Yeast</name>
    <dbReference type="NCBI Taxonomy" id="237561"/>
    <lineage>
        <taxon>Eukaryota</taxon>
        <taxon>Fungi</taxon>
        <taxon>Dikarya</taxon>
        <taxon>Ascomycota</taxon>
        <taxon>Saccharomycotina</taxon>
        <taxon>Pichiomycetes</taxon>
        <taxon>Debaryomycetaceae</taxon>
        <taxon>Candida/Lodderomyces clade</taxon>
        <taxon>Candida</taxon>
    </lineage>
</organism>
<dbReference type="InParanoid" id="A0A1D8PN24"/>
<dbReference type="GO" id="GO:0004252">
    <property type="term" value="F:serine-type endopeptidase activity"/>
    <property type="evidence" value="ECO:0007669"/>
    <property type="project" value="InterPro"/>
</dbReference>
<feature type="active site" evidence="10">
    <location>
        <position position="37"/>
    </location>
</feature>
<keyword evidence="9" id="KW-0472">Membrane</keyword>
<dbReference type="GO" id="GO:0042720">
    <property type="term" value="C:mitochondrial inner membrane peptidase complex"/>
    <property type="evidence" value="ECO:0000318"/>
    <property type="project" value="GO_Central"/>
</dbReference>
<keyword evidence="3 11" id="KW-0645">Protease</keyword>
<dbReference type="GO" id="GO:0006465">
    <property type="term" value="P:signal peptide processing"/>
    <property type="evidence" value="ECO:0007669"/>
    <property type="project" value="InterPro"/>
</dbReference>
<evidence type="ECO:0000256" key="5">
    <source>
        <dbReference type="ARBA" id="ARBA00022792"/>
    </source>
</evidence>
<keyword evidence="12" id="KW-0732">Signal</keyword>
<comment type="subcellular location">
    <subcellularLocation>
        <location evidence="1">Mitochondrion inner membrane</location>
        <topology evidence="1">Single-pass membrane protein</topology>
    </subcellularLocation>
</comment>
<evidence type="ECO:0000256" key="10">
    <source>
        <dbReference type="PIRSR" id="PIRSR600223-1"/>
    </source>
</evidence>
<dbReference type="CDD" id="cd06530">
    <property type="entry name" value="S26_SPase_I"/>
    <property type="match status" value="1"/>
</dbReference>
<dbReference type="eggNOG" id="KOG1568">
    <property type="taxonomic scope" value="Eukaryota"/>
</dbReference>
<comment type="similarity">
    <text evidence="2">Belongs to the peptidase S26 family. IMP2 subfamily.</text>
</comment>
<dbReference type="InterPro" id="IPR037730">
    <property type="entry name" value="IMP2"/>
</dbReference>
<sequence>MGISRGVKTTLLTLTWFPVLYSFTNHGYQPYQITGSSMTPTFNPGTSTMTKDIVLVQKYNIKKPRSLSRGDIIMFRSPENPEKLLTKRVVGIQGDIIRPKSPPYPKSEVKIPRNHFWVEGDNSFHSIDSNKFGPVSQGLVIGKVVTIIWPPSRFGSELKRNL</sequence>
<feature type="chain" id="PRO_5009111263" description="Mitochondrial inner membrane protease subunit" evidence="12">
    <location>
        <begin position="23"/>
        <end position="162"/>
    </location>
</feature>
<dbReference type="PRINTS" id="PR00727">
    <property type="entry name" value="LEADERPTASE"/>
</dbReference>
<dbReference type="InterPro" id="IPR000223">
    <property type="entry name" value="Pept_S26A_signal_pept_1"/>
</dbReference>
<dbReference type="OMA" id="WIPVIAW"/>
<feature type="domain" description="Peptidase S26" evidence="13">
    <location>
        <begin position="19"/>
        <end position="98"/>
    </location>
</feature>
<evidence type="ECO:0000259" key="13">
    <source>
        <dbReference type="Pfam" id="PF10502"/>
    </source>
</evidence>
<dbReference type="GO" id="GO:0004175">
    <property type="term" value="F:endopeptidase activity"/>
    <property type="evidence" value="ECO:0000318"/>
    <property type="project" value="GO_Central"/>
</dbReference>
<dbReference type="Gene3D" id="2.10.109.10">
    <property type="entry name" value="Umud Fragment, subunit A"/>
    <property type="match status" value="1"/>
</dbReference>
<gene>
    <name evidence="14 15" type="primary">IMP2</name>
    <name evidence="15" type="ordered locus">CAALFM_C500860WA</name>
    <name evidence="14" type="ordered locus">orf19.9537</name>
</gene>
<evidence type="ECO:0000256" key="3">
    <source>
        <dbReference type="ARBA" id="ARBA00022670"/>
    </source>
</evidence>
<name>A0A1D8PN24_CANAL</name>
<dbReference type="VEuPathDB" id="FungiDB:C5_00860W_A"/>
<keyword evidence="6 11" id="KW-0378">Hydrolase</keyword>
<keyword evidence="5 11" id="KW-0999">Mitochondrion inner membrane</keyword>
<dbReference type="EMBL" id="CP017627">
    <property type="protein sequence ID" value="AOW29528.1"/>
    <property type="molecule type" value="Genomic_DNA"/>
</dbReference>
<dbReference type="FunCoup" id="A0A1D8PN24">
    <property type="interactions" value="376"/>
</dbReference>
<keyword evidence="16" id="KW-1185">Reference proteome</keyword>
<evidence type="ECO:0000256" key="11">
    <source>
        <dbReference type="RuleBase" id="RU362041"/>
    </source>
</evidence>
<evidence type="ECO:0000256" key="4">
    <source>
        <dbReference type="ARBA" id="ARBA00022692"/>
    </source>
</evidence>
<dbReference type="KEGG" id="cal:CAALFM_C500860WA"/>
<proteinExistence type="inferred from homology"/>
<dbReference type="InterPro" id="IPR036286">
    <property type="entry name" value="LexA/Signal_pep-like_sf"/>
</dbReference>
<feature type="domain" description="Peptidase S26" evidence="13">
    <location>
        <begin position="107"/>
        <end position="149"/>
    </location>
</feature>
<evidence type="ECO:0000256" key="8">
    <source>
        <dbReference type="ARBA" id="ARBA00023128"/>
    </source>
</evidence>
<evidence type="ECO:0000256" key="2">
    <source>
        <dbReference type="ARBA" id="ARBA00007066"/>
    </source>
</evidence>
<evidence type="ECO:0000256" key="1">
    <source>
        <dbReference type="ARBA" id="ARBA00004434"/>
    </source>
</evidence>
<dbReference type="PROSITE" id="PS00501">
    <property type="entry name" value="SPASE_I_1"/>
    <property type="match status" value="1"/>
</dbReference>
<evidence type="ECO:0000313" key="14">
    <source>
        <dbReference type="CGD" id="CAL0000193849"/>
    </source>
</evidence>
<evidence type="ECO:0000256" key="12">
    <source>
        <dbReference type="SAM" id="SignalP"/>
    </source>
</evidence>
<evidence type="ECO:0000313" key="15">
    <source>
        <dbReference type="EMBL" id="AOW29528.1"/>
    </source>
</evidence>
<dbReference type="Pfam" id="PF10502">
    <property type="entry name" value="Peptidase_S26"/>
    <property type="match status" value="2"/>
</dbReference>
<evidence type="ECO:0000256" key="7">
    <source>
        <dbReference type="ARBA" id="ARBA00022989"/>
    </source>
</evidence>
<reference evidence="15 16" key="3">
    <citation type="journal article" date="2013" name="Genome Biol.">
        <title>Assembly of a phased diploid Candida albicans genome facilitates allele-specific measurements and provides a simple model for repeat and indel structure.</title>
        <authorList>
            <person name="Muzzey D."/>
            <person name="Schwartz K."/>
            <person name="Weissman J.S."/>
            <person name="Sherlock G."/>
        </authorList>
    </citation>
    <scope>NUCLEOTIDE SEQUENCE [LARGE SCALE GENOMIC DNA]</scope>
    <source>
        <strain evidence="16">SC5314 / ATCC MYA-2876</strain>
    </source>
</reference>
<feature type="signal peptide" evidence="12">
    <location>
        <begin position="1"/>
        <end position="22"/>
    </location>
</feature>